<proteinExistence type="predicted"/>
<dbReference type="PROSITE" id="PS50043">
    <property type="entry name" value="HTH_LUXR_2"/>
    <property type="match status" value="1"/>
</dbReference>
<accession>A0A840MLS7</accession>
<feature type="compositionally biased region" description="Polar residues" evidence="4">
    <location>
        <begin position="1"/>
        <end position="12"/>
    </location>
</feature>
<keyword evidence="3" id="KW-0804">Transcription</keyword>
<dbReference type="Pfam" id="PF00196">
    <property type="entry name" value="GerE"/>
    <property type="match status" value="1"/>
</dbReference>
<dbReference type="PRINTS" id="PR00038">
    <property type="entry name" value="HTHLUXR"/>
</dbReference>
<evidence type="ECO:0000256" key="4">
    <source>
        <dbReference type="SAM" id="MobiDB-lite"/>
    </source>
</evidence>
<keyword evidence="1" id="KW-0805">Transcription regulation</keyword>
<dbReference type="PANTHER" id="PTHR44688:SF25">
    <property type="entry name" value="HTH LUXR-TYPE DOMAIN-CONTAINING PROTEIN"/>
    <property type="match status" value="1"/>
</dbReference>
<dbReference type="SUPFAM" id="SSF46894">
    <property type="entry name" value="C-terminal effector domain of the bipartite response regulators"/>
    <property type="match status" value="1"/>
</dbReference>
<sequence>MAILDPSTSSLPVPNPTKLQPPPAPLGWVVRQRLLDRFAQQTNARLVVIHAPAGYGKTIWMQQCWQQLLRRRPDQADGLRWLRVDTTDNDPVRLSIYLQALSAPSVEHAEDGVYYCFIDDLDQLDHPEALATMRLWLAQQLPTMTVVLGARVLPALGLARLQLHHPTLTIDSQMLAYDLVELQQHAMTLGIDLALDTQQMLLTQTGGWPAAIQMSLLASSDELALQQHLADRYHQAQTLLHYLVDEVISTLPAAAQDFLLDTCGFDPLSPALCDAATGRRDSEYWLNWLAQQGLFTSVHTTTPRQYRYHALFADCLRLHQQHRRAPIQIQAVLRGGARHLAQQGEVQQAIALWLQAGDITAAIREIADQASELVIQAQFVTLNRWLARLPPDGELPLTLLLSAAWSAGFAGELAQAAAWLARLMPFADQLPEARQGELAVLQPILQAVCGHIDDALRQGEALVPTVPDSQHFAAGALHNMLAYCQTLAARFGDAQRSVAEARRHNEAIGSGLGLGYALSIQGLIEASQGQLDQALSCFEQADRMAHLQLRQHWFEPGHVKAMTIGLTASLHYEQGRVEMAAALLDDYLPLMRHLPSLDLYLLAVLTRCRCRLALGQSALALSGLDDAEREAQAWQFERIHHIAMWERIRIDLIEGQITTATQRWATFQPPKPDADWPVMPSHTAALNGAGIEWARYWLSTGQAALAAEQLALAEAHAQRTGQRWRRLRLLILMAQAQAALQLDEAAHQSLMAALTLGAAMQAQRSFLDEGPALLHQLAGLDGATIGQAGGESLRQYHQALLQTALIGPTPDTLLSERELAILQLLATGMANEQIAEQVHLSVHTVKWHIRRMLGKLSARNRSEAVFQARRLGLLA</sequence>
<dbReference type="Proteomes" id="UP000575898">
    <property type="component" value="Unassembled WGS sequence"/>
</dbReference>
<dbReference type="RefSeq" id="WP_184035800.1">
    <property type="nucleotide sequence ID" value="NZ_JACHHY010000004.1"/>
</dbReference>
<dbReference type="Pfam" id="PF17874">
    <property type="entry name" value="TPR_MalT"/>
    <property type="match status" value="1"/>
</dbReference>
<dbReference type="CDD" id="cd06170">
    <property type="entry name" value="LuxR_C_like"/>
    <property type="match status" value="1"/>
</dbReference>
<dbReference type="PROSITE" id="PS00622">
    <property type="entry name" value="HTH_LUXR_1"/>
    <property type="match status" value="1"/>
</dbReference>
<evidence type="ECO:0000259" key="5">
    <source>
        <dbReference type="PROSITE" id="PS50043"/>
    </source>
</evidence>
<dbReference type="InterPro" id="IPR041617">
    <property type="entry name" value="TPR_MalT"/>
</dbReference>
<dbReference type="Gene3D" id="1.10.10.10">
    <property type="entry name" value="Winged helix-like DNA-binding domain superfamily/Winged helix DNA-binding domain"/>
    <property type="match status" value="1"/>
</dbReference>
<evidence type="ECO:0000313" key="6">
    <source>
        <dbReference type="EMBL" id="MBB5017662.1"/>
    </source>
</evidence>
<evidence type="ECO:0000256" key="2">
    <source>
        <dbReference type="ARBA" id="ARBA00023125"/>
    </source>
</evidence>
<dbReference type="SUPFAM" id="SSF52540">
    <property type="entry name" value="P-loop containing nucleoside triphosphate hydrolases"/>
    <property type="match status" value="1"/>
</dbReference>
<dbReference type="PANTHER" id="PTHR44688">
    <property type="entry name" value="DNA-BINDING TRANSCRIPTIONAL ACTIVATOR DEVR_DOSR"/>
    <property type="match status" value="1"/>
</dbReference>
<protein>
    <submittedName>
        <fullName evidence="6">ATP/maltotriose-dependent transcriptional regulator MalT</fullName>
    </submittedName>
</protein>
<evidence type="ECO:0000313" key="7">
    <source>
        <dbReference type="Proteomes" id="UP000575898"/>
    </source>
</evidence>
<gene>
    <name evidence="6" type="ORF">HNQ59_000931</name>
</gene>
<feature type="domain" description="HTH luxR-type" evidence="5">
    <location>
        <begin position="807"/>
        <end position="872"/>
    </location>
</feature>
<dbReference type="SMART" id="SM00421">
    <property type="entry name" value="HTH_LUXR"/>
    <property type="match status" value="1"/>
</dbReference>
<comment type="caution">
    <text evidence="6">The sequence shown here is derived from an EMBL/GenBank/DDBJ whole genome shotgun (WGS) entry which is preliminary data.</text>
</comment>
<organism evidence="6 7">
    <name type="scientific">Chitinivorax tropicus</name>
    <dbReference type="NCBI Taxonomy" id="714531"/>
    <lineage>
        <taxon>Bacteria</taxon>
        <taxon>Pseudomonadati</taxon>
        <taxon>Pseudomonadota</taxon>
        <taxon>Betaproteobacteria</taxon>
        <taxon>Chitinivorax</taxon>
    </lineage>
</organism>
<dbReference type="Pfam" id="PF25873">
    <property type="entry name" value="WHD_MalT"/>
    <property type="match status" value="1"/>
</dbReference>
<dbReference type="InterPro" id="IPR016032">
    <property type="entry name" value="Sig_transdc_resp-reg_C-effctor"/>
</dbReference>
<dbReference type="Gene3D" id="1.25.40.10">
    <property type="entry name" value="Tetratricopeptide repeat domain"/>
    <property type="match status" value="1"/>
</dbReference>
<dbReference type="SUPFAM" id="SSF48452">
    <property type="entry name" value="TPR-like"/>
    <property type="match status" value="1"/>
</dbReference>
<dbReference type="InterPro" id="IPR036388">
    <property type="entry name" value="WH-like_DNA-bd_sf"/>
</dbReference>
<keyword evidence="7" id="KW-1185">Reference proteome</keyword>
<dbReference type="InterPro" id="IPR027417">
    <property type="entry name" value="P-loop_NTPase"/>
</dbReference>
<dbReference type="InterPro" id="IPR000792">
    <property type="entry name" value="Tscrpt_reg_LuxR_C"/>
</dbReference>
<feature type="region of interest" description="Disordered" evidence="4">
    <location>
        <begin position="1"/>
        <end position="24"/>
    </location>
</feature>
<keyword evidence="2" id="KW-0238">DNA-binding</keyword>
<dbReference type="GO" id="GO:0003677">
    <property type="term" value="F:DNA binding"/>
    <property type="evidence" value="ECO:0007669"/>
    <property type="project" value="UniProtKB-KW"/>
</dbReference>
<dbReference type="EMBL" id="JACHHY010000004">
    <property type="protein sequence ID" value="MBB5017662.1"/>
    <property type="molecule type" value="Genomic_DNA"/>
</dbReference>
<evidence type="ECO:0000256" key="3">
    <source>
        <dbReference type="ARBA" id="ARBA00023163"/>
    </source>
</evidence>
<dbReference type="AlphaFoldDB" id="A0A840MLS7"/>
<dbReference type="InterPro" id="IPR011990">
    <property type="entry name" value="TPR-like_helical_dom_sf"/>
</dbReference>
<reference evidence="6 7" key="1">
    <citation type="submission" date="2020-08" db="EMBL/GenBank/DDBJ databases">
        <title>Genomic Encyclopedia of Type Strains, Phase IV (KMG-IV): sequencing the most valuable type-strain genomes for metagenomic binning, comparative biology and taxonomic classification.</title>
        <authorList>
            <person name="Goeker M."/>
        </authorList>
    </citation>
    <scope>NUCLEOTIDE SEQUENCE [LARGE SCALE GENOMIC DNA]</scope>
    <source>
        <strain evidence="6 7">DSM 27165</strain>
    </source>
</reference>
<evidence type="ECO:0000256" key="1">
    <source>
        <dbReference type="ARBA" id="ARBA00023015"/>
    </source>
</evidence>
<name>A0A840MLS7_9PROT</name>
<dbReference type="InterPro" id="IPR059106">
    <property type="entry name" value="WHD_MalT"/>
</dbReference>
<dbReference type="GO" id="GO:0006355">
    <property type="term" value="P:regulation of DNA-templated transcription"/>
    <property type="evidence" value="ECO:0007669"/>
    <property type="project" value="InterPro"/>
</dbReference>
<feature type="compositionally biased region" description="Pro residues" evidence="4">
    <location>
        <begin position="13"/>
        <end position="24"/>
    </location>
</feature>